<dbReference type="PANTHER" id="PTHR10997">
    <property type="entry name" value="IMPORTIN-7, 8, 11"/>
    <property type="match status" value="1"/>
</dbReference>
<dbReference type="GO" id="GO:0005635">
    <property type="term" value="C:nuclear envelope"/>
    <property type="evidence" value="ECO:0007669"/>
    <property type="project" value="TreeGrafter"/>
</dbReference>
<dbReference type="SUPFAM" id="SSF48371">
    <property type="entry name" value="ARM repeat"/>
    <property type="match status" value="1"/>
</dbReference>
<evidence type="ECO:0000259" key="4">
    <source>
        <dbReference type="PROSITE" id="PS50166"/>
    </source>
</evidence>
<evidence type="ECO:0000313" key="6">
    <source>
        <dbReference type="Proteomes" id="UP000325577"/>
    </source>
</evidence>
<dbReference type="InterPro" id="IPR001494">
    <property type="entry name" value="Importin-beta_N"/>
</dbReference>
<dbReference type="PROSITE" id="PS50166">
    <property type="entry name" value="IMPORTIN_B_NT"/>
    <property type="match status" value="1"/>
</dbReference>
<dbReference type="InterPro" id="IPR011989">
    <property type="entry name" value="ARM-like"/>
</dbReference>
<evidence type="ECO:0000313" key="5">
    <source>
        <dbReference type="EMBL" id="KAA8529238.1"/>
    </source>
</evidence>
<gene>
    <name evidence="5" type="ORF">F0562_033963</name>
</gene>
<dbReference type="OrthoDB" id="431626at2759"/>
<dbReference type="InterPro" id="IPR016024">
    <property type="entry name" value="ARM-type_fold"/>
</dbReference>
<dbReference type="GO" id="GO:0031267">
    <property type="term" value="F:small GTPase binding"/>
    <property type="evidence" value="ECO:0007669"/>
    <property type="project" value="InterPro"/>
</dbReference>
<evidence type="ECO:0000256" key="3">
    <source>
        <dbReference type="ARBA" id="ARBA00023242"/>
    </source>
</evidence>
<sequence length="358" mass="40305">MFIKDDTLSYQMKASMFYEMTLEQKWEKIFECENNGSQGNEVSVDVSLQREVVFVAGREAVWDERKVVNKVIWFTGVGNVGERISVGLSLAIVERMKWEQERGGYGGGGERQVTVKKVEEFGGMGGWIKFGCYVLVERFVLKRMNGSVPPFNQVLGARYPRLLQIGSLPLGLRQLAAVLLKQFIKKHWQEDEDTFEHPVASNDEKATIRSLLLLSLDDSHRKICTAVSMAVASIAHYDWPEDWPDLLSFLLKLINDQPHMNGVHGALRCLALLSGDLDDTVVPSLVPVLFPCLHTIVSSPQVYDKPLRTKALSIVYSCTSMLGAMSGVYKTETRALMLPMLQTWMDQYSAILEHPVQS</sequence>
<dbReference type="Pfam" id="PF03810">
    <property type="entry name" value="IBN_N"/>
    <property type="match status" value="1"/>
</dbReference>
<dbReference type="EMBL" id="CM018044">
    <property type="protein sequence ID" value="KAA8529238.1"/>
    <property type="molecule type" value="Genomic_DNA"/>
</dbReference>
<evidence type="ECO:0000256" key="1">
    <source>
        <dbReference type="ARBA" id="ARBA00004123"/>
    </source>
</evidence>
<keyword evidence="6" id="KW-1185">Reference proteome</keyword>
<dbReference type="PANTHER" id="PTHR10997:SF9">
    <property type="entry name" value="IMPORTIN-9"/>
    <property type="match status" value="1"/>
</dbReference>
<dbReference type="AlphaFoldDB" id="A0A5J5AGE0"/>
<name>A0A5J5AGE0_9ASTE</name>
<protein>
    <recommendedName>
        <fullName evidence="4">Importin N-terminal domain-containing protein</fullName>
    </recommendedName>
</protein>
<dbReference type="GO" id="GO:0006606">
    <property type="term" value="P:protein import into nucleus"/>
    <property type="evidence" value="ECO:0007669"/>
    <property type="project" value="TreeGrafter"/>
</dbReference>
<evidence type="ECO:0000256" key="2">
    <source>
        <dbReference type="ARBA" id="ARBA00022448"/>
    </source>
</evidence>
<feature type="domain" description="Importin N-terminal" evidence="4">
    <location>
        <begin position="161"/>
        <end position="218"/>
    </location>
</feature>
<accession>A0A5J5AGE0</accession>
<reference evidence="5 6" key="1">
    <citation type="submission" date="2019-09" db="EMBL/GenBank/DDBJ databases">
        <title>A chromosome-level genome assembly of the Chinese tupelo Nyssa sinensis.</title>
        <authorList>
            <person name="Yang X."/>
            <person name="Kang M."/>
            <person name="Yang Y."/>
            <person name="Xiong H."/>
            <person name="Wang M."/>
            <person name="Zhang Z."/>
            <person name="Wang Z."/>
            <person name="Wu H."/>
            <person name="Ma T."/>
            <person name="Liu J."/>
            <person name="Xi Z."/>
        </authorList>
    </citation>
    <scope>NUCLEOTIDE SEQUENCE [LARGE SCALE GENOMIC DNA]</scope>
    <source>
        <strain evidence="5">J267</strain>
        <tissue evidence="5">Leaf</tissue>
    </source>
</reference>
<proteinExistence type="predicted"/>
<organism evidence="5 6">
    <name type="scientific">Nyssa sinensis</name>
    <dbReference type="NCBI Taxonomy" id="561372"/>
    <lineage>
        <taxon>Eukaryota</taxon>
        <taxon>Viridiplantae</taxon>
        <taxon>Streptophyta</taxon>
        <taxon>Embryophyta</taxon>
        <taxon>Tracheophyta</taxon>
        <taxon>Spermatophyta</taxon>
        <taxon>Magnoliopsida</taxon>
        <taxon>eudicotyledons</taxon>
        <taxon>Gunneridae</taxon>
        <taxon>Pentapetalae</taxon>
        <taxon>asterids</taxon>
        <taxon>Cornales</taxon>
        <taxon>Nyssaceae</taxon>
        <taxon>Nyssa</taxon>
    </lineage>
</organism>
<dbReference type="GO" id="GO:0005829">
    <property type="term" value="C:cytosol"/>
    <property type="evidence" value="ECO:0007669"/>
    <property type="project" value="TreeGrafter"/>
</dbReference>
<keyword evidence="3" id="KW-0539">Nucleus</keyword>
<keyword evidence="2" id="KW-0813">Transport</keyword>
<dbReference type="Gene3D" id="1.25.10.10">
    <property type="entry name" value="Leucine-rich Repeat Variant"/>
    <property type="match status" value="1"/>
</dbReference>
<comment type="subcellular location">
    <subcellularLocation>
        <location evidence="1">Nucleus</location>
    </subcellularLocation>
</comment>
<dbReference type="Proteomes" id="UP000325577">
    <property type="component" value="Linkage Group LG20"/>
</dbReference>